<feature type="domain" description="Teneurin-like YD-shell" evidence="4">
    <location>
        <begin position="1130"/>
        <end position="1377"/>
    </location>
</feature>
<dbReference type="Proteomes" id="UP000232455">
    <property type="component" value="Unassembled WGS sequence"/>
</dbReference>
<dbReference type="Pfam" id="PF25023">
    <property type="entry name" value="TEN_YD-shell"/>
    <property type="match status" value="2"/>
</dbReference>
<protein>
    <submittedName>
        <fullName evidence="5">RHS repeat-associated protein</fullName>
    </submittedName>
</protein>
<sequence>MEAVTRIEHELDSFPDTLTLYREQLKHWVSRAADKVSHAADLPSLMGMERIIRFGESSTAVSSSDDQFFSSVVQCPKGGWMLIESKFESVYDIPLGNIVVDVVAVDGGETTPITLDAVGKGKFKGTPGKFYRVHVHREVTPQQVEELFKSYDGLTGELDGWLRSEWQGFKPQWSQSVATAAGNGMLAGSWAAIEGGWDSIGMLSDILKDPGAFAEQLGSGATDLINLAATAPEVMEQLQLLVSDEAALCLLLRTASLWLEMLPPSEIAGKTAQAASMMIVQLLIDVLISVVLTFASGGAGIAYLTLRLADRAVQLLSAMTRLVKVLFGIVNGFIKYVDQYKTVAARGIAAGVKKGRVQLRWNARRNASLKRDEHHDDASDQAKNPNGDSADCVPSTCTNGCPVSMVTGEELLTLTDGTLDGVLPFEFTRLYRTSAAEIDVGLGFGWSHSLAHRLEFDGDFVVWVDHENRRTQFPAPSVERPAIHNSLSRAAIFLGDEPQELILALAGDAARFYHFRTGRLTAISDAYDNRLRILRDRQDRIERLDNGAGRSLLLRYDRQHLVAVDYQSFQQAEWTTEQTLVSYRYDAYQHLIEACNAVGDSERYDYDDQHVILQRQLTGGASFFWEWERAGKSARCVRHWASFSQMNTRYVWSDDGSVAVHYVDGTEETYVHDDRARLVRKVEADGGEHLKAYDDQGRLIAEQDPLGAITEYRYDDVGRLIALLPPDDEPTSYEYRNGFLHSRSRGEAVWTYRRNAQGDVTEAVDPDGHVSHYHYDARGQLLSIRYPDTSRHVLAWNDLGQLVEETLPDAGVRRFSYDALGRRSATQDEHGAITRQHWDAVGRLVHTTFAGGATRAYSYGSYGQVTAERDELGRITRYEYDDDLHLVSRKINPDGTRVQYRYDHAQLLLTEIENESGEKYRLDYTSTGLIRQETGFDGRRTAYAYDLNGHLLEKTEFSDDGSTLVTGYERDATGRLLIKTLPDGIKVEYRYDRLGRLVGVDDGQKHPLAFEYDLQDRLITEHQGWGTLRYTYDACGQLKRQRLPDNSKLDYHYAKGGALTAIHLNGAPLTQHVYRAGREQHRQQGLLLSEYAYDDQGRLLAHAVGHEHASLYRHDYAYSANGNLQHIADTRHGQRTYGYDALDRLIRVRHSRDELPESFAHDPAGNLLMQDRPGPTQIKGNRLLMQGDRHYDYDAFGNLIRERRGTGQKLVTEYRYDSQHRLIGLTRPDGKTATYQYDAFGRRIRKTVDGTTTEFFWQGDHLVAESSKTQYRSYVYEPGTFRPLALLDGKGPKKACPFYYQLDHLGTPQELTDYSGEIVWSAQYDAYGKVAAITLAGEDYLDQPLRFQGQYFDGESGLHYNRHRYYDPRLGRYLTPDPIKLAGGLNQYQYVPNPTGWVDPLGLSSNCPPPNKPGCTVPGNVSGAKVDEGEPALPAPQLSARETAKREIVRLNDSQGMHMVGKHGPELPDEKFKQRAIDGTDPITGQQRRGRNAGIGNPSSRFYSWEIMLEAYVLATTRVERGLPRYTGQDSQGANVVKMRLSEAGEGYKPNRGDKENPRLITNMGGFEMKFDPITDVPFTLYPTE</sequence>
<evidence type="ECO:0000259" key="4">
    <source>
        <dbReference type="Pfam" id="PF25023"/>
    </source>
</evidence>
<feature type="domain" description="DUF6531" evidence="3">
    <location>
        <begin position="400"/>
        <end position="473"/>
    </location>
</feature>
<evidence type="ECO:0000256" key="1">
    <source>
        <dbReference type="ARBA" id="ARBA00022737"/>
    </source>
</evidence>
<dbReference type="PANTHER" id="PTHR32305:SF15">
    <property type="entry name" value="PROTEIN RHSA-RELATED"/>
    <property type="match status" value="1"/>
</dbReference>
<feature type="domain" description="Teneurin-like YD-shell" evidence="4">
    <location>
        <begin position="818"/>
        <end position="997"/>
    </location>
</feature>
<dbReference type="PANTHER" id="PTHR32305">
    <property type="match status" value="1"/>
</dbReference>
<keyword evidence="1" id="KW-0677">Repeat</keyword>
<dbReference type="Gene3D" id="2.180.10.10">
    <property type="entry name" value="RHS repeat-associated core"/>
    <property type="match status" value="2"/>
</dbReference>
<dbReference type="NCBIfam" id="TIGR01643">
    <property type="entry name" value="YD_repeat_2x"/>
    <property type="match status" value="9"/>
</dbReference>
<dbReference type="SUPFAM" id="SSF82171">
    <property type="entry name" value="DPP6 N-terminal domain-like"/>
    <property type="match status" value="1"/>
</dbReference>
<dbReference type="Pfam" id="PF20148">
    <property type="entry name" value="DUF6531"/>
    <property type="match status" value="1"/>
</dbReference>
<evidence type="ECO:0000313" key="5">
    <source>
        <dbReference type="EMBL" id="PKA67934.1"/>
    </source>
</evidence>
<evidence type="ECO:0000256" key="2">
    <source>
        <dbReference type="SAM" id="MobiDB-lite"/>
    </source>
</evidence>
<keyword evidence="6" id="KW-1185">Reference proteome</keyword>
<feature type="compositionally biased region" description="Basic and acidic residues" evidence="2">
    <location>
        <begin position="369"/>
        <end position="380"/>
    </location>
</feature>
<proteinExistence type="predicted"/>
<dbReference type="RefSeq" id="WP_100845406.1">
    <property type="nucleotide sequence ID" value="NZ_PHHE01000001.1"/>
</dbReference>
<dbReference type="InterPro" id="IPR050708">
    <property type="entry name" value="T6SS_VgrG/RHS"/>
</dbReference>
<gene>
    <name evidence="5" type="ORF">ATI02_0653</name>
</gene>
<feature type="region of interest" description="Disordered" evidence="2">
    <location>
        <begin position="368"/>
        <end position="391"/>
    </location>
</feature>
<dbReference type="InterPro" id="IPR006530">
    <property type="entry name" value="YD"/>
</dbReference>
<evidence type="ECO:0000313" key="6">
    <source>
        <dbReference type="Proteomes" id="UP000232455"/>
    </source>
</evidence>
<dbReference type="InterPro" id="IPR056823">
    <property type="entry name" value="TEN-like_YD-shell"/>
</dbReference>
<reference evidence="5 6" key="1">
    <citation type="submission" date="2017-11" db="EMBL/GenBank/DDBJ databases">
        <title>Genome sequencing of a diverse group of Pseudomonas species.</title>
        <authorList>
            <person name="Loper J."/>
        </authorList>
    </citation>
    <scope>NUCLEOTIDE SEQUENCE [LARGE SCALE GENOMIC DNA]</scope>
    <source>
        <strain evidence="5 6">LMG 25716</strain>
    </source>
</reference>
<comment type="caution">
    <text evidence="5">The sequence shown here is derived from an EMBL/GenBank/DDBJ whole genome shotgun (WGS) entry which is preliminary data.</text>
</comment>
<dbReference type="InterPro" id="IPR022385">
    <property type="entry name" value="Rhs_assc_core"/>
</dbReference>
<dbReference type="NCBIfam" id="TIGR03696">
    <property type="entry name" value="Rhs_assc_core"/>
    <property type="match status" value="1"/>
</dbReference>
<dbReference type="InterPro" id="IPR045351">
    <property type="entry name" value="DUF6531"/>
</dbReference>
<organism evidence="5 6">
    <name type="scientific">Pseudomonas baetica</name>
    <dbReference type="NCBI Taxonomy" id="674054"/>
    <lineage>
        <taxon>Bacteria</taxon>
        <taxon>Pseudomonadati</taxon>
        <taxon>Pseudomonadota</taxon>
        <taxon>Gammaproteobacteria</taxon>
        <taxon>Pseudomonadales</taxon>
        <taxon>Pseudomonadaceae</taxon>
        <taxon>Pseudomonas</taxon>
    </lineage>
</organism>
<dbReference type="InterPro" id="IPR031325">
    <property type="entry name" value="RHS_repeat"/>
</dbReference>
<evidence type="ECO:0000259" key="3">
    <source>
        <dbReference type="Pfam" id="PF20148"/>
    </source>
</evidence>
<dbReference type="Pfam" id="PF05593">
    <property type="entry name" value="RHS_repeat"/>
    <property type="match status" value="2"/>
</dbReference>
<dbReference type="EMBL" id="PHHE01000001">
    <property type="protein sequence ID" value="PKA67934.1"/>
    <property type="molecule type" value="Genomic_DNA"/>
</dbReference>
<accession>A0ABX4PSD0</accession>
<name>A0ABX4PSD0_9PSED</name>